<name>A0AAD6Z4R9_9AGAR</name>
<dbReference type="PANTHER" id="PTHR32208">
    <property type="entry name" value="SECRETED PROTEIN-RELATED"/>
    <property type="match status" value="1"/>
</dbReference>
<dbReference type="Gene3D" id="2.60.40.10">
    <property type="entry name" value="Immunoglobulins"/>
    <property type="match status" value="1"/>
</dbReference>
<keyword evidence="5" id="KW-1185">Reference proteome</keyword>
<accession>A0AAD6Z4R9</accession>
<comment type="caution">
    <text evidence="4">The sequence shown here is derived from an EMBL/GenBank/DDBJ whole genome shotgun (WGS) entry which is preliminary data.</text>
</comment>
<dbReference type="SUPFAM" id="SSF50965">
    <property type="entry name" value="Galactose oxidase, central domain"/>
    <property type="match status" value="1"/>
</dbReference>
<evidence type="ECO:0000259" key="3">
    <source>
        <dbReference type="Pfam" id="PF09118"/>
    </source>
</evidence>
<dbReference type="InterPro" id="IPR013783">
    <property type="entry name" value="Ig-like_fold"/>
</dbReference>
<keyword evidence="1" id="KW-0732">Signal</keyword>
<dbReference type="InterPro" id="IPR009880">
    <property type="entry name" value="Glyoxal_oxidase_N"/>
</dbReference>
<dbReference type="EMBL" id="JARIHO010000090">
    <property type="protein sequence ID" value="KAJ7306967.1"/>
    <property type="molecule type" value="Genomic_DNA"/>
</dbReference>
<evidence type="ECO:0000313" key="4">
    <source>
        <dbReference type="EMBL" id="KAJ7306967.1"/>
    </source>
</evidence>
<evidence type="ECO:0000313" key="5">
    <source>
        <dbReference type="Proteomes" id="UP001218218"/>
    </source>
</evidence>
<dbReference type="SUPFAM" id="SSF81296">
    <property type="entry name" value="E set domains"/>
    <property type="match status" value="1"/>
</dbReference>
<dbReference type="InterPro" id="IPR011043">
    <property type="entry name" value="Gal_Oxase/kelch_b-propeller"/>
</dbReference>
<organism evidence="4 5">
    <name type="scientific">Mycena albidolilacea</name>
    <dbReference type="NCBI Taxonomy" id="1033008"/>
    <lineage>
        <taxon>Eukaryota</taxon>
        <taxon>Fungi</taxon>
        <taxon>Dikarya</taxon>
        <taxon>Basidiomycota</taxon>
        <taxon>Agaricomycotina</taxon>
        <taxon>Agaricomycetes</taxon>
        <taxon>Agaricomycetidae</taxon>
        <taxon>Agaricales</taxon>
        <taxon>Marasmiineae</taxon>
        <taxon>Mycenaceae</taxon>
        <taxon>Mycena</taxon>
    </lineage>
</organism>
<feature type="domain" description="Galactose oxidase-like Early set" evidence="3">
    <location>
        <begin position="443"/>
        <end position="543"/>
    </location>
</feature>
<proteinExistence type="predicted"/>
<evidence type="ECO:0000259" key="2">
    <source>
        <dbReference type="Pfam" id="PF07250"/>
    </source>
</evidence>
<dbReference type="Gene3D" id="2.130.10.80">
    <property type="entry name" value="Galactose oxidase/kelch, beta-propeller"/>
    <property type="match status" value="1"/>
</dbReference>
<dbReference type="InterPro" id="IPR015202">
    <property type="entry name" value="GO-like_E_set"/>
</dbReference>
<evidence type="ECO:0000256" key="1">
    <source>
        <dbReference type="ARBA" id="ARBA00022729"/>
    </source>
</evidence>
<feature type="domain" description="Glyoxal oxidase N-terminal" evidence="2">
    <location>
        <begin position="69"/>
        <end position="438"/>
    </location>
</feature>
<protein>
    <submittedName>
        <fullName evidence="4">Glyoxal oxidase N-terminus-domain-containing protein</fullName>
    </submittedName>
</protein>
<dbReference type="Pfam" id="PF07250">
    <property type="entry name" value="Glyoxal_oxid_N"/>
    <property type="match status" value="1"/>
</dbReference>
<gene>
    <name evidence="4" type="ORF">DFH08DRAFT_793119</name>
</gene>
<dbReference type="InterPro" id="IPR014756">
    <property type="entry name" value="Ig_E-set"/>
</dbReference>
<dbReference type="PANTHER" id="PTHR32208:SF96">
    <property type="entry name" value="GLYOXAL OXIDASE"/>
    <property type="match status" value="1"/>
</dbReference>
<reference evidence="4" key="1">
    <citation type="submission" date="2023-03" db="EMBL/GenBank/DDBJ databases">
        <title>Massive genome expansion in bonnet fungi (Mycena s.s.) driven by repeated elements and novel gene families across ecological guilds.</title>
        <authorList>
            <consortium name="Lawrence Berkeley National Laboratory"/>
            <person name="Harder C.B."/>
            <person name="Miyauchi S."/>
            <person name="Viragh M."/>
            <person name="Kuo A."/>
            <person name="Thoen E."/>
            <person name="Andreopoulos B."/>
            <person name="Lu D."/>
            <person name="Skrede I."/>
            <person name="Drula E."/>
            <person name="Henrissat B."/>
            <person name="Morin E."/>
            <person name="Kohler A."/>
            <person name="Barry K."/>
            <person name="LaButti K."/>
            <person name="Morin E."/>
            <person name="Salamov A."/>
            <person name="Lipzen A."/>
            <person name="Mereny Z."/>
            <person name="Hegedus B."/>
            <person name="Baldrian P."/>
            <person name="Stursova M."/>
            <person name="Weitz H."/>
            <person name="Taylor A."/>
            <person name="Grigoriev I.V."/>
            <person name="Nagy L.G."/>
            <person name="Martin F."/>
            <person name="Kauserud H."/>
        </authorList>
    </citation>
    <scope>NUCLEOTIDE SEQUENCE</scope>
    <source>
        <strain evidence="4">CBHHK002</strain>
    </source>
</reference>
<dbReference type="InterPro" id="IPR037293">
    <property type="entry name" value="Gal_Oxidase_central_sf"/>
</dbReference>
<sequence length="558" mass="59392">MRSSPFIYALGPALFNGVAGAGWEFVQNGTSGVLALETIIVSPTLAVFFDFATTGDPLMINNHSAWGGLWNLETNEVTALDVVSDTFCASGGLLSNGTMVSVGGNLNFVGGTSPGSDGRMGLRIFEPCASPSGEGCTLYDDPDTVHLTENRWYPTTLRIFDGSLMVVGGIHEVTPFYNTDPVNNFEFFPAKDGTIPRPSAFLERSLPSNLFPRAFALPDGKVFMIANNQSIIYDIEANTETILPDIPNGVRVTNPFDGTATLLPLSPPLYIPEILVCGGTNASDQIPAANLSSQDPASDQCSRITLTAAGIKKGWEVEHMLEGRMMPEMILLPSGEVLIINGAQTGYAAISGVHDAVGNSNADNPALTPSLYNPSAPLGQRISNKGLPATEIPRMYHSTASLTPSGNILIAGSNPNLDVNTTVKFSTEYRVEYLNPPYMSLDRPTLAGVPSKIAFNSNFTAQVTIPDHVGSNPVIKVALMDLGFSSHSFHSSSRLVWLEAALSHNHKLLEISSPPNNRVYPPGPAYIFLTVGDTMSAGIHVMVGSGASPPVPDQGRRI</sequence>
<dbReference type="Pfam" id="PF09118">
    <property type="entry name" value="GO-like_E_set"/>
    <property type="match status" value="1"/>
</dbReference>
<dbReference type="AlphaFoldDB" id="A0AAD6Z4R9"/>
<dbReference type="Proteomes" id="UP001218218">
    <property type="component" value="Unassembled WGS sequence"/>
</dbReference>